<dbReference type="Gramene" id="Pp3c20_12530V3.1">
    <property type="protein sequence ID" value="Pp3c20_12530V3.1"/>
    <property type="gene ID" value="Pp3c20_12530"/>
</dbReference>
<evidence type="ECO:0000313" key="3">
    <source>
        <dbReference type="EnsemblPlants" id="Pp3c20_12530V3.1"/>
    </source>
</evidence>
<proteinExistence type="predicted"/>
<reference evidence="3" key="3">
    <citation type="submission" date="2020-12" db="UniProtKB">
        <authorList>
            <consortium name="EnsemblPlants"/>
        </authorList>
    </citation>
    <scope>IDENTIFICATION</scope>
</reference>
<evidence type="ECO:0000313" key="4">
    <source>
        <dbReference type="Proteomes" id="UP000006727"/>
    </source>
</evidence>
<dbReference type="AlphaFoldDB" id="A0A2K1IV15"/>
<organism evidence="2">
    <name type="scientific">Physcomitrium patens</name>
    <name type="common">Spreading-leaved earth moss</name>
    <name type="synonym">Physcomitrella patens</name>
    <dbReference type="NCBI Taxonomy" id="3218"/>
    <lineage>
        <taxon>Eukaryota</taxon>
        <taxon>Viridiplantae</taxon>
        <taxon>Streptophyta</taxon>
        <taxon>Embryophyta</taxon>
        <taxon>Bryophyta</taxon>
        <taxon>Bryophytina</taxon>
        <taxon>Bryopsida</taxon>
        <taxon>Funariidae</taxon>
        <taxon>Funariales</taxon>
        <taxon>Funariaceae</taxon>
        <taxon>Physcomitrium</taxon>
    </lineage>
</organism>
<reference evidence="2 4" key="1">
    <citation type="journal article" date="2008" name="Science">
        <title>The Physcomitrella genome reveals evolutionary insights into the conquest of land by plants.</title>
        <authorList>
            <person name="Rensing S."/>
            <person name="Lang D."/>
            <person name="Zimmer A."/>
            <person name="Terry A."/>
            <person name="Salamov A."/>
            <person name="Shapiro H."/>
            <person name="Nishiyama T."/>
            <person name="Perroud P.-F."/>
            <person name="Lindquist E."/>
            <person name="Kamisugi Y."/>
            <person name="Tanahashi T."/>
            <person name="Sakakibara K."/>
            <person name="Fujita T."/>
            <person name="Oishi K."/>
            <person name="Shin-I T."/>
            <person name="Kuroki Y."/>
            <person name="Toyoda A."/>
            <person name="Suzuki Y."/>
            <person name="Hashimoto A."/>
            <person name="Yamaguchi K."/>
            <person name="Sugano A."/>
            <person name="Kohara Y."/>
            <person name="Fujiyama A."/>
            <person name="Anterola A."/>
            <person name="Aoki S."/>
            <person name="Ashton N."/>
            <person name="Barbazuk W.B."/>
            <person name="Barker E."/>
            <person name="Bennetzen J."/>
            <person name="Bezanilla M."/>
            <person name="Blankenship R."/>
            <person name="Cho S.H."/>
            <person name="Dutcher S."/>
            <person name="Estelle M."/>
            <person name="Fawcett J.A."/>
            <person name="Gundlach H."/>
            <person name="Hanada K."/>
            <person name="Heyl A."/>
            <person name="Hicks K.A."/>
            <person name="Hugh J."/>
            <person name="Lohr M."/>
            <person name="Mayer K."/>
            <person name="Melkozernov A."/>
            <person name="Murata T."/>
            <person name="Nelson D."/>
            <person name="Pils B."/>
            <person name="Prigge M."/>
            <person name="Reiss B."/>
            <person name="Renner T."/>
            <person name="Rombauts S."/>
            <person name="Rushton P."/>
            <person name="Sanderfoot A."/>
            <person name="Schween G."/>
            <person name="Shiu S.-H."/>
            <person name="Stueber K."/>
            <person name="Theodoulou F.L."/>
            <person name="Tu H."/>
            <person name="Van de Peer Y."/>
            <person name="Verrier P.J."/>
            <person name="Waters E."/>
            <person name="Wood A."/>
            <person name="Yang L."/>
            <person name="Cove D."/>
            <person name="Cuming A."/>
            <person name="Hasebe M."/>
            <person name="Lucas S."/>
            <person name="Mishler D.B."/>
            <person name="Reski R."/>
            <person name="Grigoriev I."/>
            <person name="Quatrano R.S."/>
            <person name="Boore J.L."/>
        </authorList>
    </citation>
    <scope>NUCLEOTIDE SEQUENCE [LARGE SCALE GENOMIC DNA]</scope>
    <source>
        <strain evidence="3 4">cv. Gransden 2004</strain>
    </source>
</reference>
<dbReference type="Proteomes" id="UP000006727">
    <property type="component" value="Chromosome 20"/>
</dbReference>
<accession>A0A2K1IV15</accession>
<reference evidence="2 4" key="2">
    <citation type="journal article" date="2018" name="Plant J.">
        <title>The Physcomitrella patens chromosome-scale assembly reveals moss genome structure and evolution.</title>
        <authorList>
            <person name="Lang D."/>
            <person name="Ullrich K.K."/>
            <person name="Murat F."/>
            <person name="Fuchs J."/>
            <person name="Jenkins J."/>
            <person name="Haas F.B."/>
            <person name="Piednoel M."/>
            <person name="Gundlach H."/>
            <person name="Van Bel M."/>
            <person name="Meyberg R."/>
            <person name="Vives C."/>
            <person name="Morata J."/>
            <person name="Symeonidi A."/>
            <person name="Hiss M."/>
            <person name="Muchero W."/>
            <person name="Kamisugi Y."/>
            <person name="Saleh O."/>
            <person name="Blanc G."/>
            <person name="Decker E.L."/>
            <person name="van Gessel N."/>
            <person name="Grimwood J."/>
            <person name="Hayes R.D."/>
            <person name="Graham S.W."/>
            <person name="Gunter L.E."/>
            <person name="McDaniel S.F."/>
            <person name="Hoernstein S.N.W."/>
            <person name="Larsson A."/>
            <person name="Li F.W."/>
            <person name="Perroud P.F."/>
            <person name="Phillips J."/>
            <person name="Ranjan P."/>
            <person name="Rokshar D.S."/>
            <person name="Rothfels C.J."/>
            <person name="Schneider L."/>
            <person name="Shu S."/>
            <person name="Stevenson D.W."/>
            <person name="Thummler F."/>
            <person name="Tillich M."/>
            <person name="Villarreal Aguilar J.C."/>
            <person name="Widiez T."/>
            <person name="Wong G.K."/>
            <person name="Wymore A."/>
            <person name="Zhang Y."/>
            <person name="Zimmer A.D."/>
            <person name="Quatrano R.S."/>
            <person name="Mayer K.F.X."/>
            <person name="Goodstein D."/>
            <person name="Casacuberta J.M."/>
            <person name="Vandepoele K."/>
            <person name="Reski R."/>
            <person name="Cuming A.C."/>
            <person name="Tuskan G.A."/>
            <person name="Maumus F."/>
            <person name="Salse J."/>
            <person name="Schmutz J."/>
            <person name="Rensing S.A."/>
        </authorList>
    </citation>
    <scope>NUCLEOTIDE SEQUENCE [LARGE SCALE GENOMIC DNA]</scope>
    <source>
        <strain evidence="3 4">cv. Gransden 2004</strain>
    </source>
</reference>
<sequence>MRWWTYSVRKKKGSPPKPDTNIMDKYRHKAKLKNALLIEQICVQFVGQTHKQIIVFRIIHGCLVSIFQKNNPYFNIENEKLFFLIRGMGQ</sequence>
<name>A0A2K1IV15_PHYPA</name>
<evidence type="ECO:0000256" key="1">
    <source>
        <dbReference type="SAM" id="MobiDB-lite"/>
    </source>
</evidence>
<gene>
    <name evidence="2" type="ORF">PHYPA_025062</name>
</gene>
<dbReference type="InParanoid" id="A0A2K1IV15"/>
<keyword evidence="4" id="KW-1185">Reference proteome</keyword>
<feature type="region of interest" description="Disordered" evidence="1">
    <location>
        <begin position="1"/>
        <end position="22"/>
    </location>
</feature>
<evidence type="ECO:0000313" key="2">
    <source>
        <dbReference type="EMBL" id="PNR33119.1"/>
    </source>
</evidence>
<protein>
    <submittedName>
        <fullName evidence="2 3">Uncharacterized protein</fullName>
    </submittedName>
</protein>
<dbReference type="EMBL" id="ABEU02000020">
    <property type="protein sequence ID" value="PNR33119.1"/>
    <property type="molecule type" value="Genomic_DNA"/>
</dbReference>
<dbReference type="EnsemblPlants" id="Pp3c20_12530V3.1">
    <property type="protein sequence ID" value="Pp3c20_12530V3.1"/>
    <property type="gene ID" value="Pp3c20_12530"/>
</dbReference>